<proteinExistence type="inferred from homology"/>
<dbReference type="Gene3D" id="3.40.190.10">
    <property type="entry name" value="Periplasmic binding protein-like II"/>
    <property type="match status" value="2"/>
</dbReference>
<dbReference type="PANTHER" id="PTHR35936">
    <property type="entry name" value="MEMBRANE-BOUND LYTIC MUREIN TRANSGLYCOSYLASE F"/>
    <property type="match status" value="1"/>
</dbReference>
<evidence type="ECO:0000256" key="3">
    <source>
        <dbReference type="SAM" id="MobiDB-lite"/>
    </source>
</evidence>
<dbReference type="InterPro" id="IPR001638">
    <property type="entry name" value="Solute-binding_3/MltF_N"/>
</dbReference>
<dbReference type="Proteomes" id="UP000177445">
    <property type="component" value="Chromosome"/>
</dbReference>
<feature type="domain" description="Solute-binding protein family 3/N-terminal" evidence="4">
    <location>
        <begin position="67"/>
        <end position="278"/>
    </location>
</feature>
<sequence>MSRTWLLGLTLLLAACTPSEDPPPAVPETVSRMADAEPVSAKSREESDRRNKITIAADPWCPHNCDAGADREGYMIDIAREAFALAELDIVYVNMSWARALQQASDGYIDAVVGAFVGDAPEFVFPDEPTGYSQIFLYTHPDSSWTWQGAESLRHQTLLAINGYSYSPELDNYITAHQNNPEQVWIISGPSPLDRAIELLHQGRSDVFPEDRHVMTWELNLLGQRNALRVAGQLKKAPVYIAFSPANPAASELASLLSEGTRKLQRSGRLEQILARYGLSWSN</sequence>
<evidence type="ECO:0000313" key="5">
    <source>
        <dbReference type="EMBL" id="AOY89771.1"/>
    </source>
</evidence>
<dbReference type="Pfam" id="PF00497">
    <property type="entry name" value="SBP_bac_3"/>
    <property type="match status" value="1"/>
</dbReference>
<evidence type="ECO:0000256" key="2">
    <source>
        <dbReference type="ARBA" id="ARBA00022729"/>
    </source>
</evidence>
<dbReference type="PROSITE" id="PS51257">
    <property type="entry name" value="PROKAR_LIPOPROTEIN"/>
    <property type="match status" value="1"/>
</dbReference>
<organism evidence="5 6">
    <name type="scientific">Marinobacter salinus</name>
    <dbReference type="NCBI Taxonomy" id="1874317"/>
    <lineage>
        <taxon>Bacteria</taxon>
        <taxon>Pseudomonadati</taxon>
        <taxon>Pseudomonadota</taxon>
        <taxon>Gammaproteobacteria</taxon>
        <taxon>Pseudomonadales</taxon>
        <taxon>Marinobacteraceae</taxon>
        <taxon>Marinobacter</taxon>
    </lineage>
</organism>
<dbReference type="EMBL" id="CP017715">
    <property type="protein sequence ID" value="AOY89771.1"/>
    <property type="molecule type" value="Genomic_DNA"/>
</dbReference>
<feature type="region of interest" description="Disordered" evidence="3">
    <location>
        <begin position="19"/>
        <end position="49"/>
    </location>
</feature>
<comment type="similarity">
    <text evidence="1">Belongs to the bacterial solute-binding protein 3 family.</text>
</comment>
<keyword evidence="2" id="KW-0732">Signal</keyword>
<evidence type="ECO:0000259" key="4">
    <source>
        <dbReference type="Pfam" id="PF00497"/>
    </source>
</evidence>
<dbReference type="PANTHER" id="PTHR35936:SF25">
    <property type="entry name" value="ABC TRANSPORTER SUBSTRATE-BINDING PROTEIN"/>
    <property type="match status" value="1"/>
</dbReference>
<evidence type="ECO:0000313" key="6">
    <source>
        <dbReference type="Proteomes" id="UP000177445"/>
    </source>
</evidence>
<keyword evidence="6" id="KW-1185">Reference proteome</keyword>
<accession>A0A1D9GQH6</accession>
<dbReference type="STRING" id="1874317.BKP64_17200"/>
<dbReference type="OrthoDB" id="245568at2"/>
<dbReference type="SUPFAM" id="SSF53850">
    <property type="entry name" value="Periplasmic binding protein-like II"/>
    <property type="match status" value="1"/>
</dbReference>
<gene>
    <name evidence="5" type="ORF">BKP64_17200</name>
</gene>
<evidence type="ECO:0000256" key="1">
    <source>
        <dbReference type="ARBA" id="ARBA00010333"/>
    </source>
</evidence>
<name>A0A1D9GQH6_9GAMM</name>
<dbReference type="KEGG" id="msq:BKP64_17200"/>
<dbReference type="AlphaFoldDB" id="A0A1D9GQH6"/>
<reference evidence="5 6" key="1">
    <citation type="submission" date="2016-10" db="EMBL/GenBank/DDBJ databases">
        <title>Marinobacter salinus sp. nov., a moderately halophilic bacterium isolated from a tidal flat environment.</title>
        <authorList>
            <person name="Park S.-J."/>
        </authorList>
    </citation>
    <scope>NUCLEOTIDE SEQUENCE [LARGE SCALE GENOMIC DNA]</scope>
    <source>
        <strain evidence="5 6">Hb8</strain>
    </source>
</reference>
<protein>
    <submittedName>
        <fullName evidence="5">ABC transporter substrate-binding protein</fullName>
    </submittedName>
</protein>